<dbReference type="Gene3D" id="3.10.129.10">
    <property type="entry name" value="Hotdog Thioesterase"/>
    <property type="match status" value="1"/>
</dbReference>
<evidence type="ECO:0000256" key="1">
    <source>
        <dbReference type="ARBA" id="ARBA00008324"/>
    </source>
</evidence>
<dbReference type="STRING" id="1720063.SAMN05216217_107115"/>
<evidence type="ECO:0000313" key="5">
    <source>
        <dbReference type="Proteomes" id="UP000243629"/>
    </source>
</evidence>
<name>A0A1I4RPU2_9GAMM</name>
<dbReference type="CDD" id="cd03443">
    <property type="entry name" value="PaaI_thioesterase"/>
    <property type="match status" value="1"/>
</dbReference>
<dbReference type="Proteomes" id="UP000243629">
    <property type="component" value="Unassembled WGS sequence"/>
</dbReference>
<comment type="similarity">
    <text evidence="1">Belongs to the thioesterase PaaI family.</text>
</comment>
<evidence type="ECO:0000313" key="4">
    <source>
        <dbReference type="EMBL" id="SFM54204.1"/>
    </source>
</evidence>
<dbReference type="NCBIfam" id="TIGR00369">
    <property type="entry name" value="unchar_dom_1"/>
    <property type="match status" value="1"/>
</dbReference>
<dbReference type="InterPro" id="IPR003736">
    <property type="entry name" value="PAAI_dom"/>
</dbReference>
<dbReference type="PANTHER" id="PTHR21660">
    <property type="entry name" value="THIOESTERASE SUPERFAMILY MEMBER-RELATED"/>
    <property type="match status" value="1"/>
</dbReference>
<dbReference type="InterPro" id="IPR029069">
    <property type="entry name" value="HotDog_dom_sf"/>
</dbReference>
<dbReference type="OrthoDB" id="9813158at2"/>
<evidence type="ECO:0000256" key="2">
    <source>
        <dbReference type="ARBA" id="ARBA00022801"/>
    </source>
</evidence>
<dbReference type="RefSeq" id="WP_093475461.1">
    <property type="nucleotide sequence ID" value="NZ_FOUI01000007.1"/>
</dbReference>
<dbReference type="NCBIfam" id="NF008675">
    <property type="entry name" value="PRK11688.1"/>
    <property type="match status" value="1"/>
</dbReference>
<dbReference type="PANTHER" id="PTHR21660:SF1">
    <property type="entry name" value="ACYL-COENZYME A THIOESTERASE 13"/>
    <property type="match status" value="1"/>
</dbReference>
<proteinExistence type="inferred from homology"/>
<keyword evidence="2" id="KW-0378">Hydrolase</keyword>
<dbReference type="InterPro" id="IPR039298">
    <property type="entry name" value="ACOT13"/>
</dbReference>
<sequence>MAEIDTSLPADLEKLVHSFFDRIPFNLLLGIRIDSLASDKVHMSLPMREDLIGNYYRGILHGGAISALIDVCGGAMAMIGAWEKQQDLPASERMQRLSKLGTIDLRVDYLSPGKGQLFTCDSSLLRIGNKVAVVRSHLHSDSGALVAAGTGTYLCG</sequence>
<reference evidence="5" key="1">
    <citation type="submission" date="2016-10" db="EMBL/GenBank/DDBJ databases">
        <authorList>
            <person name="Varghese N."/>
            <person name="Submissions S."/>
        </authorList>
    </citation>
    <scope>NUCLEOTIDE SEQUENCE [LARGE SCALE GENOMIC DNA]</scope>
    <source>
        <strain evidence="5">DSM 24213</strain>
    </source>
</reference>
<keyword evidence="5" id="KW-1185">Reference proteome</keyword>
<dbReference type="AlphaFoldDB" id="A0A1I4RPU2"/>
<dbReference type="Pfam" id="PF03061">
    <property type="entry name" value="4HBT"/>
    <property type="match status" value="1"/>
</dbReference>
<feature type="domain" description="Thioesterase" evidence="3">
    <location>
        <begin position="58"/>
        <end position="146"/>
    </location>
</feature>
<gene>
    <name evidence="4" type="ORF">SAMN05216217_107115</name>
</gene>
<organism evidence="4 5">
    <name type="scientific">Halopseudomonas yangmingensis</name>
    <dbReference type="NCBI Taxonomy" id="1720063"/>
    <lineage>
        <taxon>Bacteria</taxon>
        <taxon>Pseudomonadati</taxon>
        <taxon>Pseudomonadota</taxon>
        <taxon>Gammaproteobacteria</taxon>
        <taxon>Pseudomonadales</taxon>
        <taxon>Pseudomonadaceae</taxon>
        <taxon>Halopseudomonas</taxon>
    </lineage>
</organism>
<accession>A0A1I4RPU2</accession>
<dbReference type="SUPFAM" id="SSF54637">
    <property type="entry name" value="Thioesterase/thiol ester dehydrase-isomerase"/>
    <property type="match status" value="1"/>
</dbReference>
<protein>
    <submittedName>
        <fullName evidence="4">Uncharacterized domain 1-containing protein</fullName>
    </submittedName>
</protein>
<dbReference type="InterPro" id="IPR006683">
    <property type="entry name" value="Thioestr_dom"/>
</dbReference>
<dbReference type="EMBL" id="FOUI01000007">
    <property type="protein sequence ID" value="SFM54204.1"/>
    <property type="molecule type" value="Genomic_DNA"/>
</dbReference>
<evidence type="ECO:0000259" key="3">
    <source>
        <dbReference type="Pfam" id="PF03061"/>
    </source>
</evidence>
<dbReference type="GO" id="GO:0047617">
    <property type="term" value="F:fatty acyl-CoA hydrolase activity"/>
    <property type="evidence" value="ECO:0007669"/>
    <property type="project" value="InterPro"/>
</dbReference>